<dbReference type="SUPFAM" id="SSF52172">
    <property type="entry name" value="CheY-like"/>
    <property type="match status" value="1"/>
</dbReference>
<dbReference type="Pfam" id="PF00072">
    <property type="entry name" value="Response_reg"/>
    <property type="match status" value="1"/>
</dbReference>
<dbReference type="InterPro" id="IPR011006">
    <property type="entry name" value="CheY-like_superfamily"/>
</dbReference>
<protein>
    <recommendedName>
        <fullName evidence="4">Stage 0 sporulation protein A homolog</fullName>
    </recommendedName>
</protein>
<dbReference type="GO" id="GO:0000156">
    <property type="term" value="F:phosphorelay response regulator activity"/>
    <property type="evidence" value="ECO:0007669"/>
    <property type="project" value="InterPro"/>
</dbReference>
<dbReference type="Pfam" id="PF04397">
    <property type="entry name" value="LytTR"/>
    <property type="match status" value="1"/>
</dbReference>
<dbReference type="InterPro" id="IPR001789">
    <property type="entry name" value="Sig_transdc_resp-reg_receiver"/>
</dbReference>
<dbReference type="EMBL" id="VSSQ01009916">
    <property type="protein sequence ID" value="MPM42939.1"/>
    <property type="molecule type" value="Genomic_DNA"/>
</dbReference>
<dbReference type="InterPro" id="IPR007492">
    <property type="entry name" value="LytTR_DNA-bd_dom"/>
</dbReference>
<evidence type="ECO:0008006" key="4">
    <source>
        <dbReference type="Google" id="ProtNLM"/>
    </source>
</evidence>
<dbReference type="PROSITE" id="PS50110">
    <property type="entry name" value="RESPONSE_REGULATORY"/>
    <property type="match status" value="1"/>
</dbReference>
<dbReference type="PANTHER" id="PTHR37299:SF1">
    <property type="entry name" value="STAGE 0 SPORULATION PROTEIN A HOMOLOG"/>
    <property type="match status" value="1"/>
</dbReference>
<dbReference type="InterPro" id="IPR046947">
    <property type="entry name" value="LytR-like"/>
</dbReference>
<feature type="domain" description="Response regulatory" evidence="1">
    <location>
        <begin position="2"/>
        <end position="120"/>
    </location>
</feature>
<dbReference type="PROSITE" id="PS50930">
    <property type="entry name" value="HTH_LYTTR"/>
    <property type="match status" value="1"/>
</dbReference>
<accession>A0A644ZPP2</accession>
<dbReference type="GO" id="GO:0003677">
    <property type="term" value="F:DNA binding"/>
    <property type="evidence" value="ECO:0007669"/>
    <property type="project" value="InterPro"/>
</dbReference>
<evidence type="ECO:0000259" key="1">
    <source>
        <dbReference type="PROSITE" id="PS50110"/>
    </source>
</evidence>
<name>A0A644ZPP2_9ZZZZ</name>
<feature type="domain" description="HTH LytTR-type" evidence="2">
    <location>
        <begin position="134"/>
        <end position="218"/>
    </location>
</feature>
<evidence type="ECO:0000259" key="2">
    <source>
        <dbReference type="PROSITE" id="PS50930"/>
    </source>
</evidence>
<dbReference type="SMART" id="SM00850">
    <property type="entry name" value="LytTR"/>
    <property type="match status" value="1"/>
</dbReference>
<dbReference type="Gene3D" id="3.40.50.2300">
    <property type="match status" value="1"/>
</dbReference>
<dbReference type="PANTHER" id="PTHR37299">
    <property type="entry name" value="TRANSCRIPTIONAL REGULATOR-RELATED"/>
    <property type="match status" value="1"/>
</dbReference>
<proteinExistence type="predicted"/>
<organism evidence="3">
    <name type="scientific">bioreactor metagenome</name>
    <dbReference type="NCBI Taxonomy" id="1076179"/>
    <lineage>
        <taxon>unclassified sequences</taxon>
        <taxon>metagenomes</taxon>
        <taxon>ecological metagenomes</taxon>
    </lineage>
</organism>
<comment type="caution">
    <text evidence="3">The sequence shown here is derived from an EMBL/GenBank/DDBJ whole genome shotgun (WGS) entry which is preliminary data.</text>
</comment>
<dbReference type="AlphaFoldDB" id="A0A644ZPP2"/>
<gene>
    <name evidence="3" type="ORF">SDC9_89611</name>
</gene>
<dbReference type="SMART" id="SM00448">
    <property type="entry name" value="REC"/>
    <property type="match status" value="1"/>
</dbReference>
<dbReference type="Gene3D" id="2.40.50.1020">
    <property type="entry name" value="LytTr DNA-binding domain"/>
    <property type="match status" value="1"/>
</dbReference>
<reference evidence="3" key="1">
    <citation type="submission" date="2019-08" db="EMBL/GenBank/DDBJ databases">
        <authorList>
            <person name="Kucharzyk K."/>
            <person name="Murdoch R.W."/>
            <person name="Higgins S."/>
            <person name="Loffler F."/>
        </authorList>
    </citation>
    <scope>NUCLEOTIDE SEQUENCE</scope>
</reference>
<evidence type="ECO:0000313" key="3">
    <source>
        <dbReference type="EMBL" id="MPM42939.1"/>
    </source>
</evidence>
<sequence length="236" mass="27681">MRLALCEDEEVFQDVILDYLNPYILEDRNISIDVFSSGVGLLDRYTRGERYDIVFLDVEMPGILGVDVAKRIRDIDPSAILIFMTAYTQYVKDTFCINAFQCLLKPIKRDVFNEEFERAVNCSNKMKCKYSITNKDKRTIFEIKDIVCIEIYHRHLRLSTVDSSYEYTGSLGNEEKKLSNYGFVRCHQRYLVNMRYIFQVGSDSFVLSTQKRIPISRRLKNDALSKCHRFLMGYCL</sequence>